<feature type="region of interest" description="Disordered" evidence="1">
    <location>
        <begin position="141"/>
        <end position="162"/>
    </location>
</feature>
<sequence length="196" mass="21020">MQNDSRFSKQILNVRDIDIACPLILYMALHQTLASGSNSTKRRRFLAACGVGLLGSTAGCTTIVDRLADLALGDVNLFNETENVLTGTVTITGPGDETVLSESFELPPESDDDDTDENNDEDGVTAYEDVWTEPGTYEASVELDGDSEVQRESTASESISIDDTSEEMLAIAFGMEEADDAIGFIVGESLSDFAQA</sequence>
<dbReference type="EMBL" id="JBHUDB010000017">
    <property type="protein sequence ID" value="MFD1571870.1"/>
    <property type="molecule type" value="Genomic_DNA"/>
</dbReference>
<evidence type="ECO:0000313" key="2">
    <source>
        <dbReference type="EMBL" id="MFD1571870.1"/>
    </source>
</evidence>
<accession>A0ABD6C3Z0</accession>
<organism evidence="2 3">
    <name type="scientific">Halorubrum laminariae</name>
    <dbReference type="NCBI Taxonomy" id="1433523"/>
    <lineage>
        <taxon>Archaea</taxon>
        <taxon>Methanobacteriati</taxon>
        <taxon>Methanobacteriota</taxon>
        <taxon>Stenosarchaea group</taxon>
        <taxon>Halobacteria</taxon>
        <taxon>Halobacteriales</taxon>
        <taxon>Haloferacaceae</taxon>
        <taxon>Halorubrum</taxon>
    </lineage>
</organism>
<evidence type="ECO:0000256" key="1">
    <source>
        <dbReference type="SAM" id="MobiDB-lite"/>
    </source>
</evidence>
<keyword evidence="3" id="KW-1185">Reference proteome</keyword>
<proteinExistence type="predicted"/>
<evidence type="ECO:0000313" key="3">
    <source>
        <dbReference type="Proteomes" id="UP001597185"/>
    </source>
</evidence>
<protein>
    <submittedName>
        <fullName evidence="2">Uncharacterized protein</fullName>
    </submittedName>
</protein>
<gene>
    <name evidence="2" type="ORF">ACFR9T_15000</name>
</gene>
<name>A0ABD6C3Z0_9EURY</name>
<comment type="caution">
    <text evidence="2">The sequence shown here is derived from an EMBL/GenBank/DDBJ whole genome shotgun (WGS) entry which is preliminary data.</text>
</comment>
<feature type="compositionally biased region" description="Low complexity" evidence="1">
    <location>
        <begin position="152"/>
        <end position="162"/>
    </location>
</feature>
<dbReference type="AlphaFoldDB" id="A0ABD6C3Z0"/>
<dbReference type="Proteomes" id="UP001597185">
    <property type="component" value="Unassembled WGS sequence"/>
</dbReference>
<dbReference type="RefSeq" id="WP_256419519.1">
    <property type="nucleotide sequence ID" value="NZ_JANHDL010000024.1"/>
</dbReference>
<reference evidence="2 3" key="1">
    <citation type="journal article" date="2019" name="Int. J. Syst. Evol. Microbiol.">
        <title>The Global Catalogue of Microorganisms (GCM) 10K type strain sequencing project: providing services to taxonomists for standard genome sequencing and annotation.</title>
        <authorList>
            <consortium name="The Broad Institute Genomics Platform"/>
            <consortium name="The Broad Institute Genome Sequencing Center for Infectious Disease"/>
            <person name="Wu L."/>
            <person name="Ma J."/>
        </authorList>
    </citation>
    <scope>NUCLEOTIDE SEQUENCE [LARGE SCALE GENOMIC DNA]</scope>
    <source>
        <strain evidence="2 3">CGMCC 1.12689</strain>
    </source>
</reference>